<sequence length="67" mass="7709">VLNSKKYLLRIWKYRFFPVGVDPFPTELSGGSAISFLRQGQVRKPSPGTHVLGIFIEYPYFKYELVG</sequence>
<evidence type="ECO:0000313" key="2">
    <source>
        <dbReference type="Proteomes" id="UP000285777"/>
    </source>
</evidence>
<dbReference type="EMBL" id="QRLF01000051">
    <property type="protein sequence ID" value="RHI83634.1"/>
    <property type="molecule type" value="Genomic_DNA"/>
</dbReference>
<dbReference type="Proteomes" id="UP000285777">
    <property type="component" value="Unassembled WGS sequence"/>
</dbReference>
<name>A0A415BGL9_PHOVU</name>
<proteinExistence type="predicted"/>
<reference evidence="1 2" key="1">
    <citation type="submission" date="2018-08" db="EMBL/GenBank/DDBJ databases">
        <title>A genome reference for cultivated species of the human gut microbiota.</title>
        <authorList>
            <person name="Zou Y."/>
            <person name="Xue W."/>
            <person name="Luo G."/>
        </authorList>
    </citation>
    <scope>NUCLEOTIDE SEQUENCE [LARGE SCALE GENOMIC DNA]</scope>
    <source>
        <strain evidence="1 2">AM13-21</strain>
    </source>
</reference>
<organism evidence="1 2">
    <name type="scientific">Phocaeicola vulgatus</name>
    <name type="common">Bacteroides vulgatus</name>
    <dbReference type="NCBI Taxonomy" id="821"/>
    <lineage>
        <taxon>Bacteria</taxon>
        <taxon>Pseudomonadati</taxon>
        <taxon>Bacteroidota</taxon>
        <taxon>Bacteroidia</taxon>
        <taxon>Bacteroidales</taxon>
        <taxon>Bacteroidaceae</taxon>
        <taxon>Phocaeicola</taxon>
    </lineage>
</organism>
<gene>
    <name evidence="1" type="ORF">DW150_21135</name>
</gene>
<dbReference type="AlphaFoldDB" id="A0A415BGL9"/>
<comment type="caution">
    <text evidence="1">The sequence shown here is derived from an EMBL/GenBank/DDBJ whole genome shotgun (WGS) entry which is preliminary data.</text>
</comment>
<dbReference type="RefSeq" id="WP_220453302.1">
    <property type="nucleotide sequence ID" value="NZ_QRLF01000051.1"/>
</dbReference>
<feature type="non-terminal residue" evidence="1">
    <location>
        <position position="1"/>
    </location>
</feature>
<protein>
    <submittedName>
        <fullName evidence="1">Uncharacterized protein</fullName>
    </submittedName>
</protein>
<evidence type="ECO:0000313" key="1">
    <source>
        <dbReference type="EMBL" id="RHI83634.1"/>
    </source>
</evidence>
<accession>A0A415BGL9</accession>